<keyword evidence="4" id="KW-1185">Reference proteome</keyword>
<dbReference type="InterPro" id="IPR026341">
    <property type="entry name" value="T9SS_type_B"/>
</dbReference>
<dbReference type="Pfam" id="PF13585">
    <property type="entry name" value="CHU_C"/>
    <property type="match status" value="1"/>
</dbReference>
<dbReference type="CDD" id="cd00063">
    <property type="entry name" value="FN3"/>
    <property type="match status" value="1"/>
</dbReference>
<name>A0A369Q2X4_9BACT</name>
<dbReference type="Proteomes" id="UP000253919">
    <property type="component" value="Unassembled WGS sequence"/>
</dbReference>
<reference evidence="3 4" key="1">
    <citation type="submission" date="2018-04" db="EMBL/GenBank/DDBJ databases">
        <title>Adhaeribacter sp. HMF7616 genome sequencing and assembly.</title>
        <authorList>
            <person name="Kang H."/>
            <person name="Kang J."/>
            <person name="Cha I."/>
            <person name="Kim H."/>
            <person name="Joh K."/>
        </authorList>
    </citation>
    <scope>NUCLEOTIDE SEQUENCE [LARGE SCALE GENOMIC DNA]</scope>
    <source>
        <strain evidence="3 4">HMF7616</strain>
    </source>
</reference>
<keyword evidence="3" id="KW-0378">Hydrolase</keyword>
<dbReference type="PANTHER" id="PTHR34677:SF3">
    <property type="entry name" value="BACTERIAL IG-LIKE DOMAIN-CONTAINING PROTEIN"/>
    <property type="match status" value="1"/>
</dbReference>
<dbReference type="Pfam" id="PF00041">
    <property type="entry name" value="fn3"/>
    <property type="match status" value="1"/>
</dbReference>
<dbReference type="PANTHER" id="PTHR34677">
    <property type="match status" value="1"/>
</dbReference>
<dbReference type="InterPro" id="IPR003961">
    <property type="entry name" value="FN3_dom"/>
</dbReference>
<dbReference type="GO" id="GO:0008843">
    <property type="term" value="F:endochitinase activity"/>
    <property type="evidence" value="ECO:0007669"/>
    <property type="project" value="UniProtKB-EC"/>
</dbReference>
<dbReference type="SMART" id="SM00060">
    <property type="entry name" value="FN3"/>
    <property type="match status" value="2"/>
</dbReference>
<dbReference type="InterPro" id="IPR013783">
    <property type="entry name" value="Ig-like_fold"/>
</dbReference>
<keyword evidence="1" id="KW-0732">Signal</keyword>
<feature type="signal peptide" evidence="1">
    <location>
        <begin position="1"/>
        <end position="19"/>
    </location>
</feature>
<accession>A0A369Q2X4</accession>
<evidence type="ECO:0000259" key="2">
    <source>
        <dbReference type="PROSITE" id="PS50853"/>
    </source>
</evidence>
<dbReference type="InterPro" id="IPR044048">
    <property type="entry name" value="Big_12"/>
</dbReference>
<evidence type="ECO:0000256" key="1">
    <source>
        <dbReference type="SAM" id="SignalP"/>
    </source>
</evidence>
<dbReference type="InterPro" id="IPR011081">
    <property type="entry name" value="Big_4"/>
</dbReference>
<dbReference type="Pfam" id="PF07532">
    <property type="entry name" value="Big_4"/>
    <property type="match status" value="1"/>
</dbReference>
<gene>
    <name evidence="3" type="ORF">AHMF7616_05244</name>
</gene>
<dbReference type="OrthoDB" id="1097758at2"/>
<dbReference type="PROSITE" id="PS50853">
    <property type="entry name" value="FN3"/>
    <property type="match status" value="1"/>
</dbReference>
<dbReference type="EC" id="3.2.1.14" evidence="3"/>
<protein>
    <submittedName>
        <fullName evidence="3">Chitinase</fullName>
        <ecNumber evidence="3">3.2.1.14</ecNumber>
    </submittedName>
</protein>
<evidence type="ECO:0000313" key="4">
    <source>
        <dbReference type="Proteomes" id="UP000253919"/>
    </source>
</evidence>
<dbReference type="RefSeq" id="WP_115375824.1">
    <property type="nucleotide sequence ID" value="NZ_QASA01000002.1"/>
</dbReference>
<dbReference type="NCBIfam" id="TIGR04131">
    <property type="entry name" value="Bac_Flav_CTERM"/>
    <property type="match status" value="1"/>
</dbReference>
<comment type="caution">
    <text evidence="3">The sequence shown here is derived from an EMBL/GenBank/DDBJ whole genome shotgun (WGS) entry which is preliminary data.</text>
</comment>
<feature type="chain" id="PRO_5016852036" evidence="1">
    <location>
        <begin position="20"/>
        <end position="1293"/>
    </location>
</feature>
<dbReference type="SUPFAM" id="SSF75011">
    <property type="entry name" value="3-carboxy-cis,cis-mucoante lactonizing enzyme"/>
    <property type="match status" value="1"/>
</dbReference>
<dbReference type="EMBL" id="QASA01000002">
    <property type="protein sequence ID" value="RDC58810.1"/>
    <property type="molecule type" value="Genomic_DNA"/>
</dbReference>
<dbReference type="Pfam" id="PF19078">
    <property type="entry name" value="Big_12"/>
    <property type="match status" value="3"/>
</dbReference>
<dbReference type="Gene3D" id="2.120.10.30">
    <property type="entry name" value="TolB, C-terminal domain"/>
    <property type="match status" value="1"/>
</dbReference>
<dbReference type="Gene3D" id="2.60.40.10">
    <property type="entry name" value="Immunoglobulins"/>
    <property type="match status" value="1"/>
</dbReference>
<feature type="domain" description="Fibronectin type-III" evidence="2">
    <location>
        <begin position="208"/>
        <end position="299"/>
    </location>
</feature>
<dbReference type="InterPro" id="IPR011042">
    <property type="entry name" value="6-blade_b-propeller_TolB-like"/>
</dbReference>
<evidence type="ECO:0000313" key="3">
    <source>
        <dbReference type="EMBL" id="RDC58810.1"/>
    </source>
</evidence>
<dbReference type="SUPFAM" id="SSF49265">
    <property type="entry name" value="Fibronectin type III"/>
    <property type="match status" value="1"/>
</dbReference>
<dbReference type="InterPro" id="IPR036116">
    <property type="entry name" value="FN3_sf"/>
</dbReference>
<sequence length="1293" mass="138432">MKKIIILFFLSILLYDAAAHTVVTQKRWRWRNDNGSEATATWKADQNQVIKVTANDQNIRLRVEFSLTVDNISGSVGYQTVDSRLSYATNSSGPFTRISAANAGQEHFILAPSNFISNGVATTQQMPPATSTGYVAGAAFDETASNINFQAQRGQILSTEYEWSIKPTQYAQKATYYFKLEESSGGGYSYYDTPLPSLEFDPITGPNAPTNVKATAGNSKVDLTWAANATTDNVTGYNMYRGTSATTVTEKMNTTLLTSTTFTDNTAVNGTTYYYAVTAVSANGEGAKSTIVNVLPEAPAVPQFTSTPVTDAIENVPYSYSLSAVDGTNTQLTFTTPTLPAWLSLTQGQNSATQFGGTINSPGGVAGDASGNIYVTSLSGNIIYKIHQDGTTSSWFTRSTGLVYAMQVYQDYLYISNFSQNKITRVSLVNPSSGETDVITGISSPLSIGIKDDFLYAALYNGGKIIKINPTTKTFTDYVSVNRAFGVGFDKNGSLYIASWDNQKVYKYNGANLLDVLTGIAQASDIKIDENDNIYVSSSSGGVRKYKPDLSSYIQVSANTSVWGMSLTPSGSLVFGDNGGNKILKLETGAVLSGTPKHSDVGAYQVSLGVSNGKETTDQNFTIIVKDVTAPTVTISSGQASPAKEAFDVTFTFSEAVKDFALEDITTANATVSNLQTQDNITFTATITPAADGEVSLQVKAGTLIDVNGNANTVSNEFKILYDATAPAVVISSTAPTVLNKAFTVAFTFSEDVVGFAPEDVTLTNATISAFAKADNKTYTATISPTNNGSVTVALAAAIAQDQVGNDNLASAALTREYNIIRPTAELTTTASDPTNASFAVNIQFSEKVTGFTGEDITVTNAEVSEFTSVSATTYTATITPKAQGQVQINLAANVAEDAATNGNEASVVLTRLFDNVAPAGYTVAFNQQKIDFDNQTTVSFKVSGAEVGSTYFYSITSMSGTPLTGTAQVTNAQFEVIGLDVTGLADGQITLTFYQQDAVGNKGQEVTDQVEKLTRNIISVTPLAIVQVPIRTTFLQVSLPQTVEVIYSDNTKQQLAVTWQPGNYNAYMAGQYEIAGILTLAPGTSNQNNLQARIIVEVQPNKVPTGLALSATNFNPSITSNEAMGSFSTVDPDDQEFTYALVSGAGDTNNSLFEIRQDQLFLKSNQGLSGQTQFTIRVRTTDTYNNSFEQSFTLTKAAYAKAVDQLKIVNAFSPNGDGVNDEWTVPELKFYNKVNIEVFDRSGVRLFQTTNPENGWNGQNSNGKVLPGAYLYLIQVEDIKLTKKGVVTVLKK</sequence>
<keyword evidence="3" id="KW-0326">Glycosidase</keyword>
<organism evidence="3 4">
    <name type="scientific">Adhaeribacter pallidiroseus</name>
    <dbReference type="NCBI Taxonomy" id="2072847"/>
    <lineage>
        <taxon>Bacteria</taxon>
        <taxon>Pseudomonadati</taxon>
        <taxon>Bacteroidota</taxon>
        <taxon>Cytophagia</taxon>
        <taxon>Cytophagales</taxon>
        <taxon>Hymenobacteraceae</taxon>
        <taxon>Adhaeribacter</taxon>
    </lineage>
</organism>
<proteinExistence type="predicted"/>